<feature type="region of interest" description="Disordered" evidence="1">
    <location>
        <begin position="45"/>
        <end position="74"/>
    </location>
</feature>
<dbReference type="PANTHER" id="PTHR44086:SF10">
    <property type="entry name" value="THIOSULFATE SULFURTRANSFERASE_RHODANESE-LIKE DOMAIN-CONTAINING PROTEIN 3"/>
    <property type="match status" value="1"/>
</dbReference>
<feature type="region of interest" description="Disordered" evidence="1">
    <location>
        <begin position="1"/>
        <end position="30"/>
    </location>
</feature>
<name>F7VRM4_SORMK</name>
<dbReference type="InterPro" id="IPR036873">
    <property type="entry name" value="Rhodanese-like_dom_sf"/>
</dbReference>
<evidence type="ECO:0000256" key="1">
    <source>
        <dbReference type="SAM" id="MobiDB-lite"/>
    </source>
</evidence>
<reference evidence="3 4" key="1">
    <citation type="journal article" date="2010" name="PLoS Genet.">
        <title>De novo assembly of a 40 Mb eukaryotic genome from short sequence reads: Sordaria macrospora, a model organism for fungal morphogenesis.</title>
        <authorList>
            <person name="Nowrousian M."/>
            <person name="Stajich J."/>
            <person name="Chu M."/>
            <person name="Engh I."/>
            <person name="Espagne E."/>
            <person name="Halliday K."/>
            <person name="Kamerewerd J."/>
            <person name="Kempken F."/>
            <person name="Knab B."/>
            <person name="Kuo H.C."/>
            <person name="Osiewacz H.D."/>
            <person name="Poeggeler S."/>
            <person name="Read N."/>
            <person name="Seiler S."/>
            <person name="Smith K."/>
            <person name="Zickler D."/>
            <person name="Kueck U."/>
            <person name="Freitag M."/>
        </authorList>
    </citation>
    <scope>NUCLEOTIDE SEQUENCE [LARGE SCALE GENOMIC DNA]</scope>
    <source>
        <strain evidence="4">ATCC MYA-333 / DSM 997 / K(L3346) / K-hell</strain>
        <tissue evidence="3">Mycelium</tissue>
    </source>
</reference>
<protein>
    <submittedName>
        <fullName evidence="3">WGS project CABT00000000 data, contig 2.5</fullName>
    </submittedName>
</protein>
<dbReference type="OrthoDB" id="566238at2759"/>
<dbReference type="InterPro" id="IPR001763">
    <property type="entry name" value="Rhodanese-like_dom"/>
</dbReference>
<evidence type="ECO:0000259" key="2">
    <source>
        <dbReference type="PROSITE" id="PS50206"/>
    </source>
</evidence>
<dbReference type="SMART" id="SM00450">
    <property type="entry name" value="RHOD"/>
    <property type="match status" value="1"/>
</dbReference>
<dbReference type="STRING" id="771870.F7VRM4"/>
<keyword evidence="4" id="KW-1185">Reference proteome</keyword>
<dbReference type="Proteomes" id="UP000001881">
    <property type="component" value="Unassembled WGS sequence"/>
</dbReference>
<dbReference type="HOGENOM" id="CLU_089574_0_0_1"/>
<sequence length="236" mass="25183">MSAPARRSIARLSGAAAQQATSTTFGSTTPVTLTSASLRKAAATAQQAQAQAQAQQQGPTQQRAFSTSTATAPVRPKVTGPVAVTTWTARAKEAVERSRARAYSQGVEGGEGGENKIWGFEDMQKLIEDPKKEVVIVDAREPGELIQTGHIPGAINIPITTSPDSFFISEDEFEDRFGFPRPSKDSEVVFYCKAGVRSRGAAGLAREAGWEKVGEYPGSWLDWAAKGGRLSIRVEG</sequence>
<dbReference type="VEuPathDB" id="FungiDB:SMAC_01709"/>
<dbReference type="InParanoid" id="F7VRM4"/>
<feature type="compositionally biased region" description="Polar residues" evidence="1">
    <location>
        <begin position="58"/>
        <end position="71"/>
    </location>
</feature>
<dbReference type="CDD" id="cd01519">
    <property type="entry name" value="RHOD_HSP67B2"/>
    <property type="match status" value="1"/>
</dbReference>
<dbReference type="GeneID" id="10806153"/>
<dbReference type="AlphaFoldDB" id="F7VRM4"/>
<dbReference type="Pfam" id="PF00581">
    <property type="entry name" value="Rhodanese"/>
    <property type="match status" value="1"/>
</dbReference>
<evidence type="ECO:0000313" key="3">
    <source>
        <dbReference type="EMBL" id="CCC08160.1"/>
    </source>
</evidence>
<feature type="compositionally biased region" description="Low complexity" evidence="1">
    <location>
        <begin position="12"/>
        <end position="30"/>
    </location>
</feature>
<evidence type="ECO:0000313" key="4">
    <source>
        <dbReference type="Proteomes" id="UP000001881"/>
    </source>
</evidence>
<organism evidence="3 4">
    <name type="scientific">Sordaria macrospora (strain ATCC MYA-333 / DSM 997 / K(L3346) / K-hell)</name>
    <dbReference type="NCBI Taxonomy" id="771870"/>
    <lineage>
        <taxon>Eukaryota</taxon>
        <taxon>Fungi</taxon>
        <taxon>Dikarya</taxon>
        <taxon>Ascomycota</taxon>
        <taxon>Pezizomycotina</taxon>
        <taxon>Sordariomycetes</taxon>
        <taxon>Sordariomycetidae</taxon>
        <taxon>Sordariales</taxon>
        <taxon>Sordariaceae</taxon>
        <taxon>Sordaria</taxon>
    </lineage>
</organism>
<accession>F7VRM4</accession>
<gene>
    <name evidence="3" type="ORF">SMAC_01709</name>
</gene>
<feature type="domain" description="Rhodanese" evidence="2">
    <location>
        <begin position="130"/>
        <end position="232"/>
    </location>
</feature>
<dbReference type="GO" id="GO:0004792">
    <property type="term" value="F:thiosulfate-cyanide sulfurtransferase activity"/>
    <property type="evidence" value="ECO:0007669"/>
    <property type="project" value="TreeGrafter"/>
</dbReference>
<dbReference type="OMA" id="IWAFEEI"/>
<comment type="caution">
    <text evidence="3">The sequence shown here is derived from an EMBL/GenBank/DDBJ whole genome shotgun (WGS) entry which is preliminary data.</text>
</comment>
<dbReference type="SUPFAM" id="SSF52821">
    <property type="entry name" value="Rhodanese/Cell cycle control phosphatase"/>
    <property type="match status" value="1"/>
</dbReference>
<dbReference type="PANTHER" id="PTHR44086">
    <property type="entry name" value="THIOSULFATE SULFURTRANSFERASE RDL2, MITOCHONDRIAL-RELATED"/>
    <property type="match status" value="1"/>
</dbReference>
<feature type="compositionally biased region" description="Low complexity" evidence="1">
    <location>
        <begin position="45"/>
        <end position="57"/>
    </location>
</feature>
<dbReference type="EMBL" id="CABT02000005">
    <property type="protein sequence ID" value="CCC08160.1"/>
    <property type="molecule type" value="Genomic_DNA"/>
</dbReference>
<dbReference type="GO" id="GO:0005739">
    <property type="term" value="C:mitochondrion"/>
    <property type="evidence" value="ECO:0007669"/>
    <property type="project" value="TreeGrafter"/>
</dbReference>
<proteinExistence type="predicted"/>
<dbReference type="KEGG" id="smp:10806153"/>
<dbReference type="eggNOG" id="KOG1530">
    <property type="taxonomic scope" value="Eukaryota"/>
</dbReference>
<dbReference type="PROSITE" id="PS50206">
    <property type="entry name" value="RHODANESE_3"/>
    <property type="match status" value="1"/>
</dbReference>
<dbReference type="Gene3D" id="3.40.250.10">
    <property type="entry name" value="Rhodanese-like domain"/>
    <property type="match status" value="1"/>
</dbReference>